<dbReference type="Proteomes" id="UP001059209">
    <property type="component" value="Chromosome"/>
</dbReference>
<dbReference type="RefSeq" id="WP_260571865.1">
    <property type="nucleotide sequence ID" value="NZ_CP104205.1"/>
</dbReference>
<protein>
    <recommendedName>
        <fullName evidence="3">Bacterial surface antigen (D15) domain-containing protein</fullName>
    </recommendedName>
</protein>
<accession>A0ABY5Y5L2</accession>
<organism evidence="1 2">
    <name type="scientific">Maribacter litopenaei</name>
    <dbReference type="NCBI Taxonomy" id="2976127"/>
    <lineage>
        <taxon>Bacteria</taxon>
        <taxon>Pseudomonadati</taxon>
        <taxon>Bacteroidota</taxon>
        <taxon>Flavobacteriia</taxon>
        <taxon>Flavobacteriales</taxon>
        <taxon>Flavobacteriaceae</taxon>
        <taxon>Maribacter</taxon>
    </lineage>
</organism>
<dbReference type="EMBL" id="CP104205">
    <property type="protein sequence ID" value="UWX54169.1"/>
    <property type="molecule type" value="Genomic_DNA"/>
</dbReference>
<evidence type="ECO:0000313" key="1">
    <source>
        <dbReference type="EMBL" id="UWX54169.1"/>
    </source>
</evidence>
<sequence length="240" mass="27326">MNTNIYLAPKPKYSLGTNFEVSRSNLRRIGVGMGASLLIRNIFKGAENLSISADGTFGLLSTEIFQDDFFSEIGGDISLDFPRIWFPFINTSNIIPNYTLPKTGIAIGTSFQKNIGLDKQTFNTILGYNWSPNDFKKHAIELLNIQFVRNVNRNRFFSVYRNTYEQLDAIADDYDGYVDPNDPTDSTQSFPELETLFETVEGSRTHAYWSLTTTLKPPMEPLNLHRPFLMEPSHLFLLTI</sequence>
<gene>
    <name evidence="1" type="ORF">NYZ99_14320</name>
</gene>
<evidence type="ECO:0000313" key="2">
    <source>
        <dbReference type="Proteomes" id="UP001059209"/>
    </source>
</evidence>
<name>A0ABY5Y5L2_9FLAO</name>
<proteinExistence type="predicted"/>
<evidence type="ECO:0008006" key="3">
    <source>
        <dbReference type="Google" id="ProtNLM"/>
    </source>
</evidence>
<reference evidence="1" key="1">
    <citation type="submission" date="2022-09" db="EMBL/GenBank/DDBJ databases">
        <title>Maribacter litopenaei sp. nov., isolated from the intestinal tract of the Pacific White Shrimp, Litopenaeus vannamei.</title>
        <authorList>
            <person name="Kim S.Y."/>
            <person name="Hwang C.Y."/>
        </authorList>
    </citation>
    <scope>NUCLEOTIDE SEQUENCE</scope>
    <source>
        <strain evidence="1">HL-LV01</strain>
    </source>
</reference>
<keyword evidence="2" id="KW-1185">Reference proteome</keyword>